<keyword evidence="8 12" id="KW-0798">TonB box</keyword>
<dbReference type="PATRIC" id="fig|1265313.6.peg.1686"/>
<evidence type="ECO:0000256" key="10">
    <source>
        <dbReference type="ARBA" id="ARBA00023237"/>
    </source>
</evidence>
<evidence type="ECO:0000256" key="8">
    <source>
        <dbReference type="ARBA" id="ARBA00023077"/>
    </source>
</evidence>
<comment type="caution">
    <text evidence="16">The sequence shown here is derived from an EMBL/GenBank/DDBJ whole genome shotgun (WGS) entry which is preliminary data.</text>
</comment>
<evidence type="ECO:0000256" key="7">
    <source>
        <dbReference type="ARBA" id="ARBA00023065"/>
    </source>
</evidence>
<dbReference type="Proteomes" id="UP000029640">
    <property type="component" value="Unassembled WGS sequence"/>
</dbReference>
<dbReference type="Pfam" id="PF07715">
    <property type="entry name" value="Plug"/>
    <property type="match status" value="1"/>
</dbReference>
<comment type="subcellular location">
    <subcellularLocation>
        <location evidence="1 11">Cell outer membrane</location>
        <topology evidence="1 11">Multi-pass membrane protein</topology>
    </subcellularLocation>
</comment>
<evidence type="ECO:0000256" key="2">
    <source>
        <dbReference type="ARBA" id="ARBA00022448"/>
    </source>
</evidence>
<evidence type="ECO:0000256" key="3">
    <source>
        <dbReference type="ARBA" id="ARBA00022452"/>
    </source>
</evidence>
<accession>A0A095XVK1</accession>
<dbReference type="InterPro" id="IPR012910">
    <property type="entry name" value="Plug_dom"/>
</dbReference>
<organism evidence="16 17">
    <name type="scientific">Pseudohaliea rubra DSM 19751</name>
    <dbReference type="NCBI Taxonomy" id="1265313"/>
    <lineage>
        <taxon>Bacteria</taxon>
        <taxon>Pseudomonadati</taxon>
        <taxon>Pseudomonadota</taxon>
        <taxon>Gammaproteobacteria</taxon>
        <taxon>Cellvibrionales</taxon>
        <taxon>Halieaceae</taxon>
        <taxon>Pseudohaliea</taxon>
    </lineage>
</organism>
<keyword evidence="13" id="KW-0732">Signal</keyword>
<dbReference type="SUPFAM" id="SSF56935">
    <property type="entry name" value="Porins"/>
    <property type="match status" value="1"/>
</dbReference>
<evidence type="ECO:0000313" key="16">
    <source>
        <dbReference type="EMBL" id="KGE03711.1"/>
    </source>
</evidence>
<feature type="domain" description="TonB-dependent receptor-like beta-barrel" evidence="14">
    <location>
        <begin position="287"/>
        <end position="804"/>
    </location>
</feature>
<dbReference type="PROSITE" id="PS52016">
    <property type="entry name" value="TONB_DEPENDENT_REC_3"/>
    <property type="match status" value="1"/>
</dbReference>
<evidence type="ECO:0000256" key="9">
    <source>
        <dbReference type="ARBA" id="ARBA00023136"/>
    </source>
</evidence>
<keyword evidence="16" id="KW-0675">Receptor</keyword>
<dbReference type="InterPro" id="IPR000531">
    <property type="entry name" value="Beta-barrel_TonB"/>
</dbReference>
<protein>
    <submittedName>
        <fullName evidence="16">TonB-dependent receptor</fullName>
    </submittedName>
</protein>
<evidence type="ECO:0000256" key="5">
    <source>
        <dbReference type="ARBA" id="ARBA00022692"/>
    </source>
</evidence>
<evidence type="ECO:0000259" key="14">
    <source>
        <dbReference type="Pfam" id="PF00593"/>
    </source>
</evidence>
<keyword evidence="5 11" id="KW-0812">Transmembrane</keyword>
<name>A0A095XVK1_9GAMM</name>
<keyword evidence="2 11" id="KW-0813">Transport</keyword>
<evidence type="ECO:0000256" key="13">
    <source>
        <dbReference type="SAM" id="SignalP"/>
    </source>
</evidence>
<keyword evidence="10 11" id="KW-0998">Cell outer membrane</keyword>
<dbReference type="GO" id="GO:0006826">
    <property type="term" value="P:iron ion transport"/>
    <property type="evidence" value="ECO:0007669"/>
    <property type="project" value="UniProtKB-KW"/>
</dbReference>
<proteinExistence type="inferred from homology"/>
<dbReference type="AlphaFoldDB" id="A0A095XVK1"/>
<evidence type="ECO:0000313" key="17">
    <source>
        <dbReference type="Proteomes" id="UP000029640"/>
    </source>
</evidence>
<dbReference type="GO" id="GO:0009279">
    <property type="term" value="C:cell outer membrane"/>
    <property type="evidence" value="ECO:0007669"/>
    <property type="project" value="UniProtKB-SubCell"/>
</dbReference>
<dbReference type="PANTHER" id="PTHR32552:SF81">
    <property type="entry name" value="TONB-DEPENDENT OUTER MEMBRANE RECEPTOR"/>
    <property type="match status" value="1"/>
</dbReference>
<dbReference type="Gene3D" id="2.40.170.20">
    <property type="entry name" value="TonB-dependent receptor, beta-barrel domain"/>
    <property type="match status" value="2"/>
</dbReference>
<evidence type="ECO:0000259" key="15">
    <source>
        <dbReference type="Pfam" id="PF07715"/>
    </source>
</evidence>
<dbReference type="InterPro" id="IPR036942">
    <property type="entry name" value="Beta-barrel_TonB_sf"/>
</dbReference>
<comment type="similarity">
    <text evidence="11 12">Belongs to the TonB-dependent receptor family.</text>
</comment>
<keyword evidence="17" id="KW-1185">Reference proteome</keyword>
<evidence type="ECO:0000256" key="12">
    <source>
        <dbReference type="RuleBase" id="RU003357"/>
    </source>
</evidence>
<dbReference type="InterPro" id="IPR039426">
    <property type="entry name" value="TonB-dep_rcpt-like"/>
</dbReference>
<evidence type="ECO:0000256" key="6">
    <source>
        <dbReference type="ARBA" id="ARBA00023004"/>
    </source>
</evidence>
<feature type="domain" description="TonB-dependent receptor plug" evidence="15">
    <location>
        <begin position="48"/>
        <end position="156"/>
    </location>
</feature>
<evidence type="ECO:0000256" key="11">
    <source>
        <dbReference type="PROSITE-ProRule" id="PRU01360"/>
    </source>
</evidence>
<dbReference type="STRING" id="1265313.HRUBRA_01705"/>
<reference evidence="16 17" key="1">
    <citation type="journal article" date="2014" name="Genome Announc.">
        <title>Genome Sequence of Gammaproteobacterial Pseudohaliea rubra Type Strain DSM 19751, Isolated from Coastal Seawater of the Mediterranean Sea.</title>
        <authorList>
            <person name="Spring S."/>
            <person name="Fiebig A."/>
            <person name="Riedel T."/>
            <person name="Goker M."/>
            <person name="Klenk H.P."/>
        </authorList>
    </citation>
    <scope>NUCLEOTIDE SEQUENCE [LARGE SCALE GENOMIC DNA]</scope>
    <source>
        <strain evidence="16 17">DSM 19751</strain>
    </source>
</reference>
<evidence type="ECO:0000256" key="4">
    <source>
        <dbReference type="ARBA" id="ARBA00022496"/>
    </source>
</evidence>
<feature type="signal peptide" evidence="13">
    <location>
        <begin position="1"/>
        <end position="27"/>
    </location>
</feature>
<keyword evidence="3 11" id="KW-1134">Transmembrane beta strand</keyword>
<sequence>MPGKSLKPLRAAVALAIGSCVATAAYAQESRPQLEEVVVTGTKRDASVQDVPISISTITAEELGRSNFNDIRALGQKAPGLVLSNPSGFNAAGGGMRGTGTNIILVTQDAPVSFLIDEFSLSHVSSQFLNLFDIEQVEIYRGPQGTLFGKNATGGVISLTTKRPVLGETSGEVDVTYGQYDSAGDPNYGSVKAALNLPLTDTLAFRLAAIYDKDDGYYRNGKRTATFPENVPIWGAFGIPQGTPVDPSVDTNVLGDGDPLGGKDVLAAKAKLLWEPTANFSAFFTYEHVRDNSDSPPGVNESSETDLLTALGFPGIQFTNETDPFNTLITSNEGIDMPDGHQVDVDGYYLNLDWGTDFGTFKSITGYREEDQQFPSTYTGEAFETLFDSTRVTSRETFSQEFRFVSDFDGPFNFVTGASYYKDDFDFFSFFSVGLTSLLPAPDPETGGFVTADGFVSLDTRALSDYQYQFTTQDREEYGIYWDGSYELNDQWSVNFGLRYTDDTKEFDRGVDGGAPCNQFTDPRDAITVDGDCRDSRSQYLSRAGLTLEDYDNTLLLPKSQFGTRVTTKDNWTQTTYRFVVNYQPTDTQLWYLSYATGFISGGFAETCATVEFCAYDPETNTNIELGWKSDLFDNRLRLNAALYNTVYEDLQRAVVAAYEAADGSAQQETVTVNTGESELWGVDLEATWLASANLQFSAAINYMDHEYTQGVLPALRGGGEAIPLEQFDVPFSPEWKFMLSADYRVPIALGDLLFNASMNHQDEGETDVFNGDRTQMEERTLVDASVTLEESAGRWAVSAFAANITDEQYRIAALPVAGLWNFTNYGAPRSFGLRFRYNFGAD</sequence>
<keyword evidence="6" id="KW-0408">Iron</keyword>
<dbReference type="eggNOG" id="COG4771">
    <property type="taxonomic scope" value="Bacteria"/>
</dbReference>
<dbReference type="EMBL" id="AUVB01000051">
    <property type="protein sequence ID" value="KGE03711.1"/>
    <property type="molecule type" value="Genomic_DNA"/>
</dbReference>
<dbReference type="PANTHER" id="PTHR32552">
    <property type="entry name" value="FERRICHROME IRON RECEPTOR-RELATED"/>
    <property type="match status" value="1"/>
</dbReference>
<dbReference type="Pfam" id="PF00593">
    <property type="entry name" value="TonB_dep_Rec_b-barrel"/>
    <property type="match status" value="1"/>
</dbReference>
<gene>
    <name evidence="16" type="ORF">HRUBRA_01705</name>
</gene>
<evidence type="ECO:0000256" key="1">
    <source>
        <dbReference type="ARBA" id="ARBA00004571"/>
    </source>
</evidence>
<dbReference type="HOGENOM" id="CLU_008287_15_0_6"/>
<keyword evidence="4" id="KW-0410">Iron transport</keyword>
<keyword evidence="7" id="KW-0406">Ion transport</keyword>
<feature type="chain" id="PRO_5001914644" evidence="13">
    <location>
        <begin position="28"/>
        <end position="843"/>
    </location>
</feature>
<keyword evidence="9 11" id="KW-0472">Membrane</keyword>